<dbReference type="Gene3D" id="2.60.260.20">
    <property type="entry name" value="Urease metallochaperone UreE, N-terminal domain"/>
    <property type="match status" value="1"/>
</dbReference>
<name>A0A1X2GB82_9FUNG</name>
<dbReference type="Pfam" id="PF00684">
    <property type="entry name" value="DnaJ_CXXCXGXG"/>
    <property type="match status" value="1"/>
</dbReference>
<keyword evidence="3 7" id="KW-0863">Zinc-finger</keyword>
<protein>
    <recommendedName>
        <fullName evidence="6">DnaJ homolog 1, mitochondrial</fullName>
    </recommendedName>
</protein>
<dbReference type="InterPro" id="IPR002939">
    <property type="entry name" value="DnaJ_C"/>
</dbReference>
<evidence type="ECO:0000256" key="1">
    <source>
        <dbReference type="ARBA" id="ARBA00022723"/>
    </source>
</evidence>
<dbReference type="InterPro" id="IPR051938">
    <property type="entry name" value="Apopto_cytoskel_mod"/>
</dbReference>
<keyword evidence="1 7" id="KW-0479">Metal-binding</keyword>
<dbReference type="GO" id="GO:0008270">
    <property type="term" value="F:zinc ion binding"/>
    <property type="evidence" value="ECO:0007669"/>
    <property type="project" value="UniProtKB-KW"/>
</dbReference>
<proteinExistence type="predicted"/>
<evidence type="ECO:0000259" key="8">
    <source>
        <dbReference type="PROSITE" id="PS50076"/>
    </source>
</evidence>
<evidence type="ECO:0000259" key="9">
    <source>
        <dbReference type="PROSITE" id="PS51188"/>
    </source>
</evidence>
<dbReference type="InterPro" id="IPR036410">
    <property type="entry name" value="HSP_DnaJ_Cys-rich_dom_sf"/>
</dbReference>
<dbReference type="InterPro" id="IPR036869">
    <property type="entry name" value="J_dom_sf"/>
</dbReference>
<accession>A0A1X2GB82</accession>
<sequence>RRDPYECLGVPKSASQSEIKKAYYAASSLSSALAKKYHPDTNKDKDARLRFTQVQEAYELLSDEKKRAEFDQFGFGFQGTGGSQGGFYSYTSTDGHGFPGGFDPNDIFGQFFSGGGYSGGTNYTDAGAHAGGDPFRNLSGESIQAPLTISFMEACKGTKKSVSVQRVINCSTCSGSGMKQGIKRDLCKTCHGSGVQTVQMGGFHMQTTCSTCAGQGQSIPPGGQCDTCNGLGKIQPSKIFKRQDTDVFLDTKIPFYKALLGGKVRIPTIDGDVELKVPKGSQADDKIALRGRGIQRLQSSGRGDQIVTLKIDLPRTMSNEQRSLIETFASLVDRDYQK</sequence>
<dbReference type="InterPro" id="IPR001305">
    <property type="entry name" value="HSP_DnaJ_Cys-rich_dom"/>
</dbReference>
<evidence type="ECO:0000313" key="10">
    <source>
        <dbReference type="EMBL" id="ORX49807.1"/>
    </source>
</evidence>
<evidence type="ECO:0000256" key="7">
    <source>
        <dbReference type="PROSITE-ProRule" id="PRU00546"/>
    </source>
</evidence>
<dbReference type="PROSITE" id="PS00636">
    <property type="entry name" value="DNAJ_1"/>
    <property type="match status" value="1"/>
</dbReference>
<evidence type="ECO:0000256" key="5">
    <source>
        <dbReference type="ARBA" id="ARBA00023186"/>
    </source>
</evidence>
<dbReference type="CDD" id="cd10747">
    <property type="entry name" value="DnaJ_C"/>
    <property type="match status" value="1"/>
</dbReference>
<evidence type="ECO:0000256" key="6">
    <source>
        <dbReference type="ARBA" id="ARBA00072890"/>
    </source>
</evidence>
<dbReference type="PANTHER" id="PTHR44145:SF3">
    <property type="entry name" value="DNAJ HOMOLOG SUBFAMILY A MEMBER 3, MITOCHONDRIAL"/>
    <property type="match status" value="1"/>
</dbReference>
<dbReference type="SUPFAM" id="SSF46565">
    <property type="entry name" value="Chaperone J-domain"/>
    <property type="match status" value="1"/>
</dbReference>
<dbReference type="PANTHER" id="PTHR44145">
    <property type="entry name" value="DNAJ HOMOLOG SUBFAMILY A MEMBER 3, MITOCHONDRIAL"/>
    <property type="match status" value="1"/>
</dbReference>
<dbReference type="FunFam" id="2.60.260.20:FF:000005">
    <property type="entry name" value="Chaperone protein dnaJ 1, mitochondrial"/>
    <property type="match status" value="1"/>
</dbReference>
<dbReference type="InterPro" id="IPR008971">
    <property type="entry name" value="HSP40/DnaJ_pept-bd"/>
</dbReference>
<dbReference type="SMART" id="SM00271">
    <property type="entry name" value="DnaJ"/>
    <property type="match status" value="1"/>
</dbReference>
<dbReference type="PROSITE" id="PS51188">
    <property type="entry name" value="ZF_CR"/>
    <property type="match status" value="1"/>
</dbReference>
<keyword evidence="11" id="KW-1185">Reference proteome</keyword>
<feature type="domain" description="J" evidence="8">
    <location>
        <begin position="3"/>
        <end position="74"/>
    </location>
</feature>
<dbReference type="SUPFAM" id="SSF57938">
    <property type="entry name" value="DnaJ/Hsp40 cysteine-rich domain"/>
    <property type="match status" value="1"/>
</dbReference>
<dbReference type="FunFam" id="2.10.230.10:FF:000002">
    <property type="entry name" value="Molecular chaperone DnaJ"/>
    <property type="match status" value="1"/>
</dbReference>
<dbReference type="PRINTS" id="PR00625">
    <property type="entry name" value="JDOMAIN"/>
</dbReference>
<evidence type="ECO:0000256" key="3">
    <source>
        <dbReference type="ARBA" id="ARBA00022771"/>
    </source>
</evidence>
<dbReference type="STRING" id="101127.A0A1X2GB82"/>
<dbReference type="Pfam" id="PF01556">
    <property type="entry name" value="DnaJ_C"/>
    <property type="match status" value="1"/>
</dbReference>
<feature type="non-terminal residue" evidence="10">
    <location>
        <position position="1"/>
    </location>
</feature>
<dbReference type="Gene3D" id="2.10.230.10">
    <property type="entry name" value="Heat shock protein DnaJ, cysteine-rich domain"/>
    <property type="match status" value="1"/>
</dbReference>
<evidence type="ECO:0000256" key="4">
    <source>
        <dbReference type="ARBA" id="ARBA00022833"/>
    </source>
</evidence>
<evidence type="ECO:0000313" key="11">
    <source>
        <dbReference type="Proteomes" id="UP000242146"/>
    </source>
</evidence>
<organism evidence="10 11">
    <name type="scientific">Hesseltinella vesiculosa</name>
    <dbReference type="NCBI Taxonomy" id="101127"/>
    <lineage>
        <taxon>Eukaryota</taxon>
        <taxon>Fungi</taxon>
        <taxon>Fungi incertae sedis</taxon>
        <taxon>Mucoromycota</taxon>
        <taxon>Mucoromycotina</taxon>
        <taxon>Mucoromycetes</taxon>
        <taxon>Mucorales</taxon>
        <taxon>Cunninghamellaceae</taxon>
        <taxon>Hesseltinella</taxon>
    </lineage>
</organism>
<keyword evidence="2" id="KW-0677">Repeat</keyword>
<dbReference type="PROSITE" id="PS50076">
    <property type="entry name" value="DNAJ_2"/>
    <property type="match status" value="1"/>
</dbReference>
<feature type="zinc finger region" description="CR-type" evidence="7">
    <location>
        <begin position="157"/>
        <end position="237"/>
    </location>
</feature>
<dbReference type="AlphaFoldDB" id="A0A1X2GB82"/>
<dbReference type="EMBL" id="MCGT01000025">
    <property type="protein sequence ID" value="ORX49807.1"/>
    <property type="molecule type" value="Genomic_DNA"/>
</dbReference>
<dbReference type="InterPro" id="IPR018253">
    <property type="entry name" value="DnaJ_domain_CS"/>
</dbReference>
<keyword evidence="5" id="KW-0143">Chaperone</keyword>
<gene>
    <name evidence="10" type="ORF">DM01DRAFT_1290976</name>
</gene>
<dbReference type="GO" id="GO:0051082">
    <property type="term" value="F:unfolded protein binding"/>
    <property type="evidence" value="ECO:0007669"/>
    <property type="project" value="InterPro"/>
</dbReference>
<keyword evidence="4 7" id="KW-0862">Zinc</keyword>
<dbReference type="GO" id="GO:0006457">
    <property type="term" value="P:protein folding"/>
    <property type="evidence" value="ECO:0007669"/>
    <property type="project" value="InterPro"/>
</dbReference>
<dbReference type="SUPFAM" id="SSF49493">
    <property type="entry name" value="HSP40/DnaJ peptide-binding domain"/>
    <property type="match status" value="1"/>
</dbReference>
<dbReference type="Pfam" id="PF00226">
    <property type="entry name" value="DnaJ"/>
    <property type="match status" value="1"/>
</dbReference>
<feature type="domain" description="CR-type" evidence="9">
    <location>
        <begin position="157"/>
        <end position="237"/>
    </location>
</feature>
<dbReference type="OrthoDB" id="10256793at2759"/>
<comment type="caution">
    <text evidence="10">The sequence shown here is derived from an EMBL/GenBank/DDBJ whole genome shotgun (WGS) entry which is preliminary data.</text>
</comment>
<dbReference type="GO" id="GO:0031072">
    <property type="term" value="F:heat shock protein binding"/>
    <property type="evidence" value="ECO:0007669"/>
    <property type="project" value="InterPro"/>
</dbReference>
<dbReference type="CDD" id="cd06257">
    <property type="entry name" value="DnaJ"/>
    <property type="match status" value="1"/>
</dbReference>
<reference evidence="10 11" key="1">
    <citation type="submission" date="2016-07" db="EMBL/GenBank/DDBJ databases">
        <title>Pervasive Adenine N6-methylation of Active Genes in Fungi.</title>
        <authorList>
            <consortium name="DOE Joint Genome Institute"/>
            <person name="Mondo S.J."/>
            <person name="Dannebaum R.O."/>
            <person name="Kuo R.C."/>
            <person name="Labutti K."/>
            <person name="Haridas S."/>
            <person name="Kuo A."/>
            <person name="Salamov A."/>
            <person name="Ahrendt S.R."/>
            <person name="Lipzen A."/>
            <person name="Sullivan W."/>
            <person name="Andreopoulos W.B."/>
            <person name="Clum A."/>
            <person name="Lindquist E."/>
            <person name="Daum C."/>
            <person name="Ramamoorthy G.K."/>
            <person name="Gryganskyi A."/>
            <person name="Culley D."/>
            <person name="Magnuson J.K."/>
            <person name="James T.Y."/>
            <person name="O'Malley M.A."/>
            <person name="Stajich J.E."/>
            <person name="Spatafora J.W."/>
            <person name="Visel A."/>
            <person name="Grigoriev I.V."/>
        </authorList>
    </citation>
    <scope>NUCLEOTIDE SEQUENCE [LARGE SCALE GENOMIC DNA]</scope>
    <source>
        <strain evidence="10 11">NRRL 3301</strain>
    </source>
</reference>
<dbReference type="Proteomes" id="UP000242146">
    <property type="component" value="Unassembled WGS sequence"/>
</dbReference>
<evidence type="ECO:0000256" key="2">
    <source>
        <dbReference type="ARBA" id="ARBA00022737"/>
    </source>
</evidence>
<dbReference type="InterPro" id="IPR001623">
    <property type="entry name" value="DnaJ_domain"/>
</dbReference>
<dbReference type="Gene3D" id="1.10.287.110">
    <property type="entry name" value="DnaJ domain"/>
    <property type="match status" value="1"/>
</dbReference>